<evidence type="ECO:0008006" key="5">
    <source>
        <dbReference type="Google" id="ProtNLM"/>
    </source>
</evidence>
<reference evidence="4" key="1">
    <citation type="submission" date="2024-02" db="UniProtKB">
        <authorList>
            <consortium name="WormBaseParasite"/>
        </authorList>
    </citation>
    <scope>IDENTIFICATION</scope>
</reference>
<feature type="compositionally biased region" description="Basic residues" evidence="1">
    <location>
        <begin position="1720"/>
        <end position="1736"/>
    </location>
</feature>
<feature type="region of interest" description="Disordered" evidence="1">
    <location>
        <begin position="1712"/>
        <end position="1786"/>
    </location>
</feature>
<feature type="compositionally biased region" description="Polar residues" evidence="1">
    <location>
        <begin position="1768"/>
        <end position="1786"/>
    </location>
</feature>
<feature type="compositionally biased region" description="Polar residues" evidence="1">
    <location>
        <begin position="1645"/>
        <end position="1656"/>
    </location>
</feature>
<dbReference type="Proteomes" id="UP000035681">
    <property type="component" value="Unplaced"/>
</dbReference>
<accession>A0AAF5I3E7</accession>
<feature type="transmembrane region" description="Helical" evidence="2">
    <location>
        <begin position="281"/>
        <end position="299"/>
    </location>
</feature>
<feature type="region of interest" description="Disordered" evidence="1">
    <location>
        <begin position="807"/>
        <end position="870"/>
    </location>
</feature>
<evidence type="ECO:0000256" key="2">
    <source>
        <dbReference type="SAM" id="Phobius"/>
    </source>
</evidence>
<feature type="compositionally biased region" description="Polar residues" evidence="1">
    <location>
        <begin position="1737"/>
        <end position="1755"/>
    </location>
</feature>
<feature type="compositionally biased region" description="Polar residues" evidence="1">
    <location>
        <begin position="817"/>
        <end position="843"/>
    </location>
</feature>
<protein>
    <recommendedName>
        <fullName evidence="5">Sugar phosphate transporter domain-containing protein</fullName>
    </recommendedName>
</protein>
<feature type="transmembrane region" description="Helical" evidence="2">
    <location>
        <begin position="154"/>
        <end position="173"/>
    </location>
</feature>
<keyword evidence="2" id="KW-0472">Membrane</keyword>
<dbReference type="SMART" id="SM00384">
    <property type="entry name" value="AT_hook"/>
    <property type="match status" value="2"/>
</dbReference>
<evidence type="ECO:0000313" key="3">
    <source>
        <dbReference type="Proteomes" id="UP000035681"/>
    </source>
</evidence>
<feature type="compositionally biased region" description="Low complexity" evidence="1">
    <location>
        <begin position="851"/>
        <end position="862"/>
    </location>
</feature>
<evidence type="ECO:0000313" key="4">
    <source>
        <dbReference type="WBParaSite" id="TCONS_00013882.p1"/>
    </source>
</evidence>
<feature type="transmembrane region" description="Helical" evidence="2">
    <location>
        <begin position="98"/>
        <end position="118"/>
    </location>
</feature>
<feature type="transmembrane region" description="Helical" evidence="2">
    <location>
        <begin position="255"/>
        <end position="275"/>
    </location>
</feature>
<sequence>HNTNFCNIRHLIAYAATHIINAIFNRIVMAKFFFNFPLFISILQYGILLLFIEIASSKNIINLQPYTLERGKELMIPSILYSLSTYFTLISLDGVSLHMFPLMTKLAPLAAIGIIFFLSEDRDTLTVGKIGIVGLIVLFSSMSVYFFYSFQPMSWFYGLFVAISLPYSFRLYYLQAEKSNIIDVIYVNCFNCFGLFMIADLVVNEVNYVYYYYQTSASLAFYGSILIQVITGILSYILLMYIIKKLGLITTTVTYTTLQSLQLFFAYLFSLILFYDITPTSFNILNIWLCVIVTIYYFMKHCQNQHLNILFLQINMISHSKATKPPSRLNNTKLTTDHVDFNLHDVDSSFEITNNSESFFKKRRSSRLIEQSMDIEKNLNKTNDITFTKKDYLSSTTSLPKIFNKEIEHYSSENDSLHDEEGVDEKLNIVETISNNEINDQHYDNEINLPFRSGRRKQIFDLDDNNIDKSQKNKKHFNNIPNERISNKNTNCNEVFGSIQRLFPKTIDPKPNNFKSIFDTTPNFQSNTYKYSLNMGENTVHSTLTPCLQKQKPPVNYLTEQALASIANNEKANANKVKHRTSRLNMKPPISKIIDDNEIRNDMPVEPPIFSSFETVKKSLPKVNVIVSKATHSNSGPQKLIEQKKFLNVTNNFKNNSFTTIKLNDEKNSQTISTLSKHSNTCHENATSFNQPKIKTVQLKTIDVNLQKVSSNMEAVKNTISSNQACRVLVKNEPNEELLPKMEQQSTSKNLQNQSITNSNNSQEKIIKSLTPTSGRVVVIKSSGINKQNNLANNDDCRNTKTNILTVPFQSEPGPSGLQSIKTNQSFNSNTINNKPLQYNNRTNLKRKNFSSESNNSSQGSSADFNSIERPLSTDRSPILLKGIKTKIPLNKLREIAMKCFIPRSITANSLIYKRSRRSFNFTSNKNGKLVMLCTSGKNVISKGPIENDILSKMKEVPILKQYASTESSDIESNLYQTVIVCAYFTSFYSVKMFKIVKRREYYPRSCEALPFYPTKEEIDEETATVPKRRKRSKSCEFPISYANDYLVVYIPVKCLKKYGILNNEEKNNDERELINSPYTPEQKVCISQKIYDSKTKHLYDDNYSDDMEGELKGVTVSVEVPPPRNKIKKEIFSETSLYNSLNVTLPENRTLPNYNTKMIRKGLESVNECDMTISSNLNKLCNNKNDLENNINHYNESSEISSKKTIRTIYTHPNKIIKETRTTYIPTSSKRFYSNRDIPDDALKILDYFKLKKEPTIYTEENIESIRNFGRKMTASYQYLHRIKDMELWNIVDEVINEIKRTEKNIENEKVPGDNQSNLIQTIKGQVLKRGRGRPRKSETEKTVLEEEIIKRSDDGMADIKEIDEECLLSTEDMLIERENNGYNIDQFLYKDDKDDETILALASIDSELPSDKINNDILKRKINNSYGYILDPMTKDDNDIFSFRESSISNDDYNERRKIIGHSIDGKECYTAIPKEDYPLYKGRCSTLTLVDEMLHKNSSEIGLGVKYHTLKEMEINEYDKVRKTEEAIYGPRPNAYTKFIEENKEMFMNDCSLRYVFDEMGRIRKFPLYGDDNNLSRYNFNKDETIFYDNDSLDDEIRVKSFDRYNNMYEQMNLYDEDEDESLQTDEDDEEELEDEEEDDNNIYSNSLNKSKQSTINNYQNKMSLQHRYLQNLNSTMKKQRKQRISKPRGPYMTKKRRIEALKASQGIGNTYDDHQKTKRPVGRPRGSTKRKANSSTPVDPATISLNNVSISKKTRSEETYYRPTFNSILAASKSPTEYSKTK</sequence>
<dbReference type="AlphaFoldDB" id="A0AAF5I3E7"/>
<keyword evidence="2" id="KW-0812">Transmembrane</keyword>
<name>A0AAF5I3E7_STRER</name>
<feature type="region of interest" description="Disordered" evidence="1">
    <location>
        <begin position="741"/>
        <end position="764"/>
    </location>
</feature>
<keyword evidence="2" id="KW-1133">Transmembrane helix</keyword>
<evidence type="ECO:0000256" key="1">
    <source>
        <dbReference type="SAM" id="MobiDB-lite"/>
    </source>
</evidence>
<feature type="transmembrane region" description="Helical" evidence="2">
    <location>
        <begin position="32"/>
        <end position="54"/>
    </location>
</feature>
<dbReference type="GO" id="GO:0003677">
    <property type="term" value="F:DNA binding"/>
    <property type="evidence" value="ECO:0007669"/>
    <property type="project" value="InterPro"/>
</dbReference>
<feature type="region of interest" description="Disordered" evidence="1">
    <location>
        <begin position="1616"/>
        <end position="1656"/>
    </location>
</feature>
<proteinExistence type="predicted"/>
<dbReference type="WBParaSite" id="TCONS_00013882.p1">
    <property type="protein sequence ID" value="TCONS_00013882.p1"/>
    <property type="gene ID" value="XLOC_008891"/>
</dbReference>
<feature type="transmembrane region" description="Helical" evidence="2">
    <location>
        <begin position="130"/>
        <end position="148"/>
    </location>
</feature>
<feature type="compositionally biased region" description="Low complexity" evidence="1">
    <location>
        <begin position="750"/>
        <end position="763"/>
    </location>
</feature>
<organism evidence="3 4">
    <name type="scientific">Strongyloides stercoralis</name>
    <name type="common">Threadworm</name>
    <dbReference type="NCBI Taxonomy" id="6248"/>
    <lineage>
        <taxon>Eukaryota</taxon>
        <taxon>Metazoa</taxon>
        <taxon>Ecdysozoa</taxon>
        <taxon>Nematoda</taxon>
        <taxon>Chromadorea</taxon>
        <taxon>Rhabditida</taxon>
        <taxon>Tylenchina</taxon>
        <taxon>Panagrolaimomorpha</taxon>
        <taxon>Strongyloidoidea</taxon>
        <taxon>Strongyloididae</taxon>
        <taxon>Strongyloides</taxon>
    </lineage>
</organism>
<dbReference type="InterPro" id="IPR017956">
    <property type="entry name" value="AT_hook_DNA-bd_motif"/>
</dbReference>
<keyword evidence="3" id="KW-1185">Reference proteome</keyword>
<feature type="compositionally biased region" description="Acidic residues" evidence="1">
    <location>
        <begin position="1618"/>
        <end position="1644"/>
    </location>
</feature>
<feature type="transmembrane region" description="Helical" evidence="2">
    <location>
        <begin position="219"/>
        <end position="243"/>
    </location>
</feature>